<evidence type="ECO:0000256" key="4">
    <source>
        <dbReference type="PROSITE-ProRule" id="PRU00449"/>
    </source>
</evidence>
<name>A0ABQ8FDL5_9FUNG</name>
<dbReference type="PROSITE" id="PS51039">
    <property type="entry name" value="ZF_AN1"/>
    <property type="match status" value="1"/>
</dbReference>
<proteinExistence type="predicted"/>
<feature type="domain" description="AN1-type" evidence="5">
    <location>
        <begin position="39"/>
        <end position="88"/>
    </location>
</feature>
<evidence type="ECO:0000256" key="2">
    <source>
        <dbReference type="ARBA" id="ARBA00022771"/>
    </source>
</evidence>
<protein>
    <recommendedName>
        <fullName evidence="5">AN1-type domain-containing protein</fullName>
    </recommendedName>
</protein>
<gene>
    <name evidence="7" type="ORF">BASA50_004081</name>
    <name evidence="6" type="ORF">BASA50_005152</name>
</gene>
<evidence type="ECO:0000256" key="1">
    <source>
        <dbReference type="ARBA" id="ARBA00022723"/>
    </source>
</evidence>
<reference evidence="6 8" key="1">
    <citation type="submission" date="2021-02" db="EMBL/GenBank/DDBJ databases">
        <title>Variation within the Batrachochytrium salamandrivorans European outbreak.</title>
        <authorList>
            <person name="Kelly M."/>
            <person name="Pasmans F."/>
            <person name="Shea T.P."/>
            <person name="Munoz J.F."/>
            <person name="Carranza S."/>
            <person name="Cuomo C.A."/>
            <person name="Martel A."/>
        </authorList>
    </citation>
    <scope>NUCLEOTIDE SEQUENCE [LARGE SCALE GENOMIC DNA]</scope>
    <source>
        <strain evidence="6 8">AMFP18/2</strain>
    </source>
</reference>
<dbReference type="Proteomes" id="UP001648503">
    <property type="component" value="Unassembled WGS sequence"/>
</dbReference>
<keyword evidence="8" id="KW-1185">Reference proteome</keyword>
<evidence type="ECO:0000259" key="5">
    <source>
        <dbReference type="PROSITE" id="PS51039"/>
    </source>
</evidence>
<keyword evidence="3" id="KW-0862">Zinc</keyword>
<accession>A0ABQ8FDL5</accession>
<evidence type="ECO:0000313" key="6">
    <source>
        <dbReference type="EMBL" id="KAH6596448.1"/>
    </source>
</evidence>
<dbReference type="SUPFAM" id="SSF118310">
    <property type="entry name" value="AN1-like Zinc finger"/>
    <property type="match status" value="1"/>
</dbReference>
<dbReference type="InterPro" id="IPR000058">
    <property type="entry name" value="Znf_AN1"/>
</dbReference>
<comment type="caution">
    <text evidence="6">The sequence shown here is derived from an EMBL/GenBank/DDBJ whole genome shotgun (WGS) entry which is preliminary data.</text>
</comment>
<organism evidence="6 8">
    <name type="scientific">Batrachochytrium salamandrivorans</name>
    <dbReference type="NCBI Taxonomy" id="1357716"/>
    <lineage>
        <taxon>Eukaryota</taxon>
        <taxon>Fungi</taxon>
        <taxon>Fungi incertae sedis</taxon>
        <taxon>Chytridiomycota</taxon>
        <taxon>Chytridiomycota incertae sedis</taxon>
        <taxon>Chytridiomycetes</taxon>
        <taxon>Rhizophydiales</taxon>
        <taxon>Rhizophydiales incertae sedis</taxon>
        <taxon>Batrachochytrium</taxon>
    </lineage>
</organism>
<evidence type="ECO:0000256" key="3">
    <source>
        <dbReference type="ARBA" id="ARBA00022833"/>
    </source>
</evidence>
<dbReference type="InterPro" id="IPR035896">
    <property type="entry name" value="AN1-like_Znf"/>
</dbReference>
<dbReference type="EMBL" id="JAFCIX010000125">
    <property type="protein sequence ID" value="KAH6597926.1"/>
    <property type="molecule type" value="Genomic_DNA"/>
</dbReference>
<keyword evidence="2 4" id="KW-0863">Zinc-finger</keyword>
<evidence type="ECO:0000313" key="8">
    <source>
        <dbReference type="Proteomes" id="UP001648503"/>
    </source>
</evidence>
<evidence type="ECO:0000313" key="7">
    <source>
        <dbReference type="EMBL" id="KAH6597926.1"/>
    </source>
</evidence>
<dbReference type="Gene3D" id="4.10.1110.10">
    <property type="entry name" value="AN1-like Zinc finger"/>
    <property type="match status" value="1"/>
</dbReference>
<sequence>MNTAPTHTTPNTTLVTAASLFEATSAATTTTPALPAPLAKKSNKCNLDGCNDRVVKIVGDCRYCMSKFCTKHRLPEAHACSNIETCRQNSHERLAGKLLKERTVAAKV</sequence>
<dbReference type="Pfam" id="PF01428">
    <property type="entry name" value="zf-AN1"/>
    <property type="match status" value="1"/>
</dbReference>
<dbReference type="EMBL" id="JAFCIX010000227">
    <property type="protein sequence ID" value="KAH6596448.1"/>
    <property type="molecule type" value="Genomic_DNA"/>
</dbReference>
<dbReference type="SMART" id="SM00154">
    <property type="entry name" value="ZnF_AN1"/>
    <property type="match status" value="1"/>
</dbReference>
<keyword evidence="1" id="KW-0479">Metal-binding</keyword>